<feature type="domain" description="Orn/DAP/Arg decarboxylase 2 N-terminal" evidence="4">
    <location>
        <begin position="35"/>
        <end position="303"/>
    </location>
</feature>
<evidence type="ECO:0000256" key="1">
    <source>
        <dbReference type="ARBA" id="ARBA00001933"/>
    </source>
</evidence>
<dbReference type="Gene3D" id="3.20.20.10">
    <property type="entry name" value="Alanine racemase"/>
    <property type="match status" value="1"/>
</dbReference>
<keyword evidence="2" id="KW-0663">Pyridoxal phosphate</keyword>
<dbReference type="EMBL" id="JADBGI010000017">
    <property type="protein sequence ID" value="MBE3000734.1"/>
    <property type="molecule type" value="Genomic_DNA"/>
</dbReference>
<feature type="region of interest" description="Disordered" evidence="3">
    <location>
        <begin position="355"/>
        <end position="388"/>
    </location>
</feature>
<dbReference type="InterPro" id="IPR000183">
    <property type="entry name" value="Orn/DAP/Arg_de-COase"/>
</dbReference>
<dbReference type="PROSITE" id="PS00879">
    <property type="entry name" value="ODR_DC_2_2"/>
    <property type="match status" value="1"/>
</dbReference>
<reference evidence="5 6" key="1">
    <citation type="submission" date="2020-09" db="EMBL/GenBank/DDBJ databases">
        <title>Diversity and distribution of actinomycetes associated with coral in the coast of Hainan.</title>
        <authorList>
            <person name="Li F."/>
        </authorList>
    </citation>
    <scope>NUCLEOTIDE SEQUENCE [LARGE SCALE GENOMIC DNA]</scope>
    <source>
        <strain evidence="5 6">HNM0947</strain>
    </source>
</reference>
<evidence type="ECO:0000259" key="4">
    <source>
        <dbReference type="Pfam" id="PF02784"/>
    </source>
</evidence>
<dbReference type="PANTHER" id="PTHR43727:SF3">
    <property type="entry name" value="GROUP IV DECARBOXYLASE"/>
    <property type="match status" value="1"/>
</dbReference>
<evidence type="ECO:0000256" key="3">
    <source>
        <dbReference type="SAM" id="MobiDB-lite"/>
    </source>
</evidence>
<name>A0ABR9PA71_9ACTN</name>
<gene>
    <name evidence="5" type="ORF">IDM40_18825</name>
</gene>
<dbReference type="InterPro" id="IPR022644">
    <property type="entry name" value="De-COase2_N"/>
</dbReference>
<comment type="cofactor">
    <cofactor evidence="1">
        <name>pyridoxal 5'-phosphate</name>
        <dbReference type="ChEBI" id="CHEBI:597326"/>
    </cofactor>
</comment>
<proteinExistence type="predicted"/>
<dbReference type="Proteomes" id="UP000806528">
    <property type="component" value="Unassembled WGS sequence"/>
</dbReference>
<accession>A0ABR9PA71</accession>
<evidence type="ECO:0000256" key="2">
    <source>
        <dbReference type="ARBA" id="ARBA00022898"/>
    </source>
</evidence>
<dbReference type="InterPro" id="IPR029066">
    <property type="entry name" value="PLP-binding_barrel"/>
</dbReference>
<protein>
    <submittedName>
        <fullName evidence="5">Diaminopimelate decarboxylase</fullName>
    </submittedName>
</protein>
<dbReference type="SUPFAM" id="SSF51419">
    <property type="entry name" value="PLP-binding barrel"/>
    <property type="match status" value="1"/>
</dbReference>
<keyword evidence="6" id="KW-1185">Reference proteome</keyword>
<dbReference type="RefSeq" id="WP_193123400.1">
    <property type="nucleotide sequence ID" value="NZ_JADBGI010000017.1"/>
</dbReference>
<dbReference type="SUPFAM" id="SSF50621">
    <property type="entry name" value="Alanine racemase C-terminal domain-like"/>
    <property type="match status" value="1"/>
</dbReference>
<sequence length="476" mass="50359">MDFAERRAHAVEALAAEGVFDDDDHPLIGVLDRDEVGARIRELHDAFDGPGERLHTVAAKAATLVPVLRWFAEAGMGCEVASPGELAMALEAGFDPSRIVFDSPAKTPTELRHALELGANLNIDNVQELDRIDRLRTTVHGPGSTAEPGPGPASTPSTRAPSIGFRINPQTGSGGIEAMSTASHTSKFGVGLADPGAREMLVQAYAERPWLNQVHVHSGSQGMALDQIASGVAAVHDLAEEINARVGHRQVDRIDIGGGLPVNFTSEETDPTFHRYREAIEDAVPGLFDGRYTVTTEFGRSLLAKAGTIVARVEYVKHIGGRQVVITHAGAQVATRTAFAPESWPLRVSLHAPDGRFRGTTSAHDTRADGEPGSTPAPSLATDSATGPALRSDVAGPCCFSGDLLAQDVDLPAAEPGDLVAVHDTGAYYFSTPFSYNALPRPEVRGYEVGADGRVQWEPVRAAQSVGEILAESGGK</sequence>
<dbReference type="Pfam" id="PF02784">
    <property type="entry name" value="Orn_Arg_deC_N"/>
    <property type="match status" value="1"/>
</dbReference>
<evidence type="ECO:0000313" key="6">
    <source>
        <dbReference type="Proteomes" id="UP000806528"/>
    </source>
</evidence>
<feature type="region of interest" description="Disordered" evidence="3">
    <location>
        <begin position="138"/>
        <end position="166"/>
    </location>
</feature>
<dbReference type="InterPro" id="IPR009006">
    <property type="entry name" value="Ala_racemase/Decarboxylase_C"/>
</dbReference>
<dbReference type="PANTHER" id="PTHR43727">
    <property type="entry name" value="DIAMINOPIMELATE DECARBOXYLASE"/>
    <property type="match status" value="1"/>
</dbReference>
<comment type="caution">
    <text evidence="5">The sequence shown here is derived from an EMBL/GenBank/DDBJ whole genome shotgun (WGS) entry which is preliminary data.</text>
</comment>
<dbReference type="PRINTS" id="PR01179">
    <property type="entry name" value="ODADCRBXLASE"/>
</dbReference>
<organism evidence="5 6">
    <name type="scientific">Nocardiopsis coralli</name>
    <dbReference type="NCBI Taxonomy" id="2772213"/>
    <lineage>
        <taxon>Bacteria</taxon>
        <taxon>Bacillati</taxon>
        <taxon>Actinomycetota</taxon>
        <taxon>Actinomycetes</taxon>
        <taxon>Streptosporangiales</taxon>
        <taxon>Nocardiopsidaceae</taxon>
        <taxon>Nocardiopsis</taxon>
    </lineage>
</organism>
<evidence type="ECO:0000313" key="5">
    <source>
        <dbReference type="EMBL" id="MBE3000734.1"/>
    </source>
</evidence>
<dbReference type="InterPro" id="IPR022657">
    <property type="entry name" value="De-COase2_CS"/>
</dbReference>
<dbReference type="Gene3D" id="2.40.37.10">
    <property type="entry name" value="Lyase, Ornithine Decarboxylase, Chain A, domain 1"/>
    <property type="match status" value="1"/>
</dbReference>